<evidence type="ECO:0000313" key="2">
    <source>
        <dbReference type="EMBL" id="GAV48338.1"/>
    </source>
</evidence>
<dbReference type="OrthoDB" id="4036037at2759"/>
<feature type="compositionally biased region" description="Polar residues" evidence="1">
    <location>
        <begin position="200"/>
        <end position="211"/>
    </location>
</feature>
<dbReference type="EMBL" id="BDGX01000009">
    <property type="protein sequence ID" value="GAV48338.1"/>
    <property type="molecule type" value="Genomic_DNA"/>
</dbReference>
<organism evidence="2 3">
    <name type="scientific">Zygosaccharomyces rouxii</name>
    <dbReference type="NCBI Taxonomy" id="4956"/>
    <lineage>
        <taxon>Eukaryota</taxon>
        <taxon>Fungi</taxon>
        <taxon>Dikarya</taxon>
        <taxon>Ascomycota</taxon>
        <taxon>Saccharomycotina</taxon>
        <taxon>Saccharomycetes</taxon>
        <taxon>Saccharomycetales</taxon>
        <taxon>Saccharomycetaceae</taxon>
        <taxon>Zygosaccharomyces</taxon>
    </lineage>
</organism>
<protein>
    <submittedName>
        <fullName evidence="2">Uncharacterized protein</fullName>
    </submittedName>
</protein>
<evidence type="ECO:0000256" key="1">
    <source>
        <dbReference type="SAM" id="MobiDB-lite"/>
    </source>
</evidence>
<name>A0A1Q2ZY76_ZYGRO</name>
<sequence length="299" mass="33991">MGELSSAGVQEPLLSSRNSIKIEAPNTRRRKKVDKGLLGRFSKWDHYKQASAPSSPEGELIGRRPSVRRTDFTNKKEYNRYQKQNRFIFHRGFFRRNVHNRSIRRGSDNRIRLKNKAELNAALQYVDLSSLAPQDVISTDKVVTFRPTQLRQRTPAVVISSLTPIGNYTSSLGRTVSIKRSMPIHHSPPQDKSTPKGASRPNSSLHRSLSTPASIRNIRRRFYSPQRTVLQNMWREYLLLVITQRSQLRISLLRQGGSSLTSSQTRTVETKELLRDDPITSAAEGSPSASFITARRKAL</sequence>
<feature type="region of interest" description="Disordered" evidence="1">
    <location>
        <begin position="180"/>
        <end position="211"/>
    </location>
</feature>
<comment type="caution">
    <text evidence="2">The sequence shown here is derived from an EMBL/GenBank/DDBJ whole genome shotgun (WGS) entry which is preliminary data.</text>
</comment>
<dbReference type="eggNOG" id="ENOG502SAJ9">
    <property type="taxonomic scope" value="Eukaryota"/>
</dbReference>
<evidence type="ECO:0000313" key="3">
    <source>
        <dbReference type="Proteomes" id="UP000187013"/>
    </source>
</evidence>
<reference evidence="2 3" key="1">
    <citation type="submission" date="2016-08" db="EMBL/GenBank/DDBJ databases">
        <title>Draft genome sequence of allopolyploid Zygosaccharomyces rouxii.</title>
        <authorList>
            <person name="Watanabe J."/>
            <person name="Uehara K."/>
            <person name="Mogi Y."/>
            <person name="Tsukioka Y."/>
        </authorList>
    </citation>
    <scope>NUCLEOTIDE SEQUENCE [LARGE SCALE GENOMIC DNA]</scope>
    <source>
        <strain evidence="2 3">NBRC 110957</strain>
    </source>
</reference>
<accession>A0A1Q2ZY76</accession>
<dbReference type="AlphaFoldDB" id="A0A1Q2ZY76"/>
<feature type="region of interest" description="Disordered" evidence="1">
    <location>
        <begin position="1"/>
        <end position="35"/>
    </location>
</feature>
<dbReference type="OMA" id="HYKQASA"/>
<gene>
    <name evidence="2" type="ORF">ZYGR_0I06350</name>
</gene>
<dbReference type="Proteomes" id="UP000187013">
    <property type="component" value="Unassembled WGS sequence"/>
</dbReference>
<proteinExistence type="predicted"/>